<accession>A0ABU7F7M5</accession>
<keyword evidence="1" id="KW-0812">Transmembrane</keyword>
<evidence type="ECO:0000313" key="3">
    <source>
        <dbReference type="Proteomes" id="UP001352852"/>
    </source>
</evidence>
<protein>
    <recommendedName>
        <fullName evidence="4">Palmitoyltransferase</fullName>
    </recommendedName>
</protein>
<organism evidence="2 3">
    <name type="scientific">Characodon lateralis</name>
    <dbReference type="NCBI Taxonomy" id="208331"/>
    <lineage>
        <taxon>Eukaryota</taxon>
        <taxon>Metazoa</taxon>
        <taxon>Chordata</taxon>
        <taxon>Craniata</taxon>
        <taxon>Vertebrata</taxon>
        <taxon>Euteleostomi</taxon>
        <taxon>Actinopterygii</taxon>
        <taxon>Neopterygii</taxon>
        <taxon>Teleostei</taxon>
        <taxon>Neoteleostei</taxon>
        <taxon>Acanthomorphata</taxon>
        <taxon>Ovalentaria</taxon>
        <taxon>Atherinomorphae</taxon>
        <taxon>Cyprinodontiformes</taxon>
        <taxon>Goodeidae</taxon>
        <taxon>Characodon</taxon>
    </lineage>
</organism>
<dbReference type="Proteomes" id="UP001352852">
    <property type="component" value="Unassembled WGS sequence"/>
</dbReference>
<name>A0ABU7F7M5_9TELE</name>
<evidence type="ECO:0000313" key="2">
    <source>
        <dbReference type="EMBL" id="MED6295081.1"/>
    </source>
</evidence>
<feature type="transmembrane region" description="Helical" evidence="1">
    <location>
        <begin position="33"/>
        <end position="53"/>
    </location>
</feature>
<dbReference type="EMBL" id="JAHUTJ010077331">
    <property type="protein sequence ID" value="MED6295081.1"/>
    <property type="molecule type" value="Genomic_DNA"/>
</dbReference>
<gene>
    <name evidence="2" type="ORF">CHARACLAT_027735</name>
</gene>
<keyword evidence="3" id="KW-1185">Reference proteome</keyword>
<comment type="caution">
    <text evidence="2">The sequence shown here is derived from an EMBL/GenBank/DDBJ whole genome shotgun (WGS) entry which is preliminary data.</text>
</comment>
<keyword evidence="1" id="KW-0472">Membrane</keyword>
<evidence type="ECO:0008006" key="4">
    <source>
        <dbReference type="Google" id="ProtNLM"/>
    </source>
</evidence>
<reference evidence="2 3" key="1">
    <citation type="submission" date="2021-06" db="EMBL/GenBank/DDBJ databases">
        <authorList>
            <person name="Palmer J.M."/>
        </authorList>
    </citation>
    <scope>NUCLEOTIDE SEQUENCE [LARGE SCALE GENOMIC DNA]</scope>
    <source>
        <strain evidence="2 3">CL_MEX2019</strain>
        <tissue evidence="2">Muscle</tissue>
    </source>
</reference>
<sequence length="94" mass="10560">MVGLTGFHTYLISLNQTTNEDQDGLGFESRPGIFLLWVYMFSPCMLGFFPWTFPPKKNMTVWSSGYSKLSQGISVCVPFDGLKICPRGTPPFVQ</sequence>
<proteinExistence type="predicted"/>
<evidence type="ECO:0000256" key="1">
    <source>
        <dbReference type="SAM" id="Phobius"/>
    </source>
</evidence>
<keyword evidence="1" id="KW-1133">Transmembrane helix</keyword>